<proteinExistence type="predicted"/>
<gene>
    <name evidence="1" type="ORF">ACFY1D_37445</name>
</gene>
<dbReference type="EMBL" id="JBIAWJ010000031">
    <property type="protein sequence ID" value="MFF4527060.1"/>
    <property type="molecule type" value="Genomic_DNA"/>
</dbReference>
<evidence type="ECO:0008006" key="3">
    <source>
        <dbReference type="Google" id="ProtNLM"/>
    </source>
</evidence>
<evidence type="ECO:0000313" key="2">
    <source>
        <dbReference type="Proteomes" id="UP001602058"/>
    </source>
</evidence>
<reference evidence="1 2" key="1">
    <citation type="submission" date="2024-10" db="EMBL/GenBank/DDBJ databases">
        <title>The Natural Products Discovery Center: Release of the First 8490 Sequenced Strains for Exploring Actinobacteria Biosynthetic Diversity.</title>
        <authorList>
            <person name="Kalkreuter E."/>
            <person name="Kautsar S.A."/>
            <person name="Yang D."/>
            <person name="Bader C.D."/>
            <person name="Teijaro C.N."/>
            <person name="Fluegel L."/>
            <person name="Davis C.M."/>
            <person name="Simpson J.R."/>
            <person name="Lauterbach L."/>
            <person name="Steele A.D."/>
            <person name="Gui C."/>
            <person name="Meng S."/>
            <person name="Li G."/>
            <person name="Viehrig K."/>
            <person name="Ye F."/>
            <person name="Su P."/>
            <person name="Kiefer A.F."/>
            <person name="Nichols A."/>
            <person name="Cepeda A.J."/>
            <person name="Yan W."/>
            <person name="Fan B."/>
            <person name="Jiang Y."/>
            <person name="Adhikari A."/>
            <person name="Zheng C.-J."/>
            <person name="Schuster L."/>
            <person name="Cowan T.M."/>
            <person name="Smanski M.J."/>
            <person name="Chevrette M.G."/>
            <person name="De Carvalho L.P.S."/>
            <person name="Shen B."/>
        </authorList>
    </citation>
    <scope>NUCLEOTIDE SEQUENCE [LARGE SCALE GENOMIC DNA]</scope>
    <source>
        <strain evidence="1 2">NPDC001390</strain>
    </source>
</reference>
<accession>A0ABW6UY92</accession>
<protein>
    <recommendedName>
        <fullName evidence="3">Integrase</fullName>
    </recommendedName>
</protein>
<keyword evidence="2" id="KW-1185">Reference proteome</keyword>
<name>A0ABW6UY92_9ACTN</name>
<dbReference type="Proteomes" id="UP001602058">
    <property type="component" value="Unassembled WGS sequence"/>
</dbReference>
<sequence length="95" mass="10512">MAIAQAAPTGEPLPNDLVTYKEGVELFRDCPYPISESTLKRLVRAALKEQAAQGGDTGRHHVRTYRFPGSKPTLVSYTDLMELHRDWAAGQEPST</sequence>
<evidence type="ECO:0000313" key="1">
    <source>
        <dbReference type="EMBL" id="MFF4527060.1"/>
    </source>
</evidence>
<dbReference type="RefSeq" id="WP_351086221.1">
    <property type="nucleotide sequence ID" value="NZ_JBEOZG010000037.1"/>
</dbReference>
<comment type="caution">
    <text evidence="1">The sequence shown here is derived from an EMBL/GenBank/DDBJ whole genome shotgun (WGS) entry which is preliminary data.</text>
</comment>
<organism evidence="1 2">
    <name type="scientific">Streptomyces bluensis</name>
    <dbReference type="NCBI Taxonomy" id="33897"/>
    <lineage>
        <taxon>Bacteria</taxon>
        <taxon>Bacillati</taxon>
        <taxon>Actinomycetota</taxon>
        <taxon>Actinomycetes</taxon>
        <taxon>Kitasatosporales</taxon>
        <taxon>Streptomycetaceae</taxon>
        <taxon>Streptomyces</taxon>
    </lineage>
</organism>